<sequence length="99" mass="10472">MNEDIPPQVKRAAAARYRADVARHDLTASVGELKARLTPQALAKRTADTVTDRAAKGVLSARKAAQSHPAATGALAGLTGLFLMWRVGNKVRKGDSHDG</sequence>
<keyword evidence="2" id="KW-1185">Reference proteome</keyword>
<evidence type="ECO:0008006" key="3">
    <source>
        <dbReference type="Google" id="ProtNLM"/>
    </source>
</evidence>
<organism evidence="1 2">
    <name type="scientific">Pacificimonas flava</name>
    <dbReference type="NCBI Taxonomy" id="1234595"/>
    <lineage>
        <taxon>Bacteria</taxon>
        <taxon>Pseudomonadati</taxon>
        <taxon>Pseudomonadota</taxon>
        <taxon>Alphaproteobacteria</taxon>
        <taxon>Sphingomonadales</taxon>
        <taxon>Sphingosinicellaceae</taxon>
        <taxon>Pacificimonas</taxon>
    </lineage>
</organism>
<dbReference type="RefSeq" id="WP_088713190.1">
    <property type="nucleotide sequence ID" value="NZ_NFZT01000001.1"/>
</dbReference>
<evidence type="ECO:0000313" key="1">
    <source>
        <dbReference type="EMBL" id="OWV34491.1"/>
    </source>
</evidence>
<name>A0A219B8A2_9SPHN</name>
<protein>
    <recommendedName>
        <fullName evidence="3">DUF3618 domain-containing protein</fullName>
    </recommendedName>
</protein>
<dbReference type="Proteomes" id="UP000198462">
    <property type="component" value="Unassembled WGS sequence"/>
</dbReference>
<dbReference type="EMBL" id="NFZT01000001">
    <property type="protein sequence ID" value="OWV34491.1"/>
    <property type="molecule type" value="Genomic_DNA"/>
</dbReference>
<evidence type="ECO:0000313" key="2">
    <source>
        <dbReference type="Proteomes" id="UP000198462"/>
    </source>
</evidence>
<proteinExistence type="predicted"/>
<dbReference type="AlphaFoldDB" id="A0A219B8A2"/>
<comment type="caution">
    <text evidence="1">The sequence shown here is derived from an EMBL/GenBank/DDBJ whole genome shotgun (WGS) entry which is preliminary data.</text>
</comment>
<reference evidence="2" key="1">
    <citation type="submission" date="2017-05" db="EMBL/GenBank/DDBJ databases">
        <authorList>
            <person name="Lin X."/>
        </authorList>
    </citation>
    <scope>NUCLEOTIDE SEQUENCE [LARGE SCALE GENOMIC DNA]</scope>
    <source>
        <strain evidence="2">JLT2012</strain>
    </source>
</reference>
<accession>A0A219B8A2</accession>
<gene>
    <name evidence="1" type="ORF">B5C34_14180</name>
</gene>